<dbReference type="Pfam" id="PF00126">
    <property type="entry name" value="HTH_1"/>
    <property type="match status" value="1"/>
</dbReference>
<dbReference type="EMBL" id="CP040078">
    <property type="protein sequence ID" value="QCP52864.1"/>
    <property type="molecule type" value="Genomic_DNA"/>
</dbReference>
<feature type="domain" description="HTH lysR-type" evidence="5">
    <location>
        <begin position="1"/>
        <end position="59"/>
    </location>
</feature>
<gene>
    <name evidence="6" type="ORF">FAZ95_27510</name>
</gene>
<dbReference type="PANTHER" id="PTHR30537">
    <property type="entry name" value="HTH-TYPE TRANSCRIPTIONAL REGULATOR"/>
    <property type="match status" value="1"/>
</dbReference>
<evidence type="ECO:0000256" key="1">
    <source>
        <dbReference type="ARBA" id="ARBA00009437"/>
    </source>
</evidence>
<dbReference type="GO" id="GO:0006351">
    <property type="term" value="P:DNA-templated transcription"/>
    <property type="evidence" value="ECO:0007669"/>
    <property type="project" value="TreeGrafter"/>
</dbReference>
<dbReference type="Proteomes" id="UP000298656">
    <property type="component" value="Chromosome 2"/>
</dbReference>
<dbReference type="InterPro" id="IPR036388">
    <property type="entry name" value="WH-like_DNA-bd_sf"/>
</dbReference>
<dbReference type="InterPro" id="IPR000847">
    <property type="entry name" value="LysR_HTH_N"/>
</dbReference>
<evidence type="ECO:0000256" key="3">
    <source>
        <dbReference type="ARBA" id="ARBA00023125"/>
    </source>
</evidence>
<dbReference type="SUPFAM" id="SSF53850">
    <property type="entry name" value="Periplasmic binding protein-like II"/>
    <property type="match status" value="1"/>
</dbReference>
<dbReference type="PROSITE" id="PS50931">
    <property type="entry name" value="HTH_LYSR"/>
    <property type="match status" value="1"/>
</dbReference>
<dbReference type="InterPro" id="IPR005119">
    <property type="entry name" value="LysR_subst-bd"/>
</dbReference>
<reference evidence="6 7" key="1">
    <citation type="submission" date="2019-05" db="EMBL/GenBank/DDBJ databases">
        <title>Burkholderia sp. DHOD12, isolated from subtropical forest soil.</title>
        <authorList>
            <person name="Gao Z.-H."/>
            <person name="Qiu L.-H."/>
        </authorList>
    </citation>
    <scope>NUCLEOTIDE SEQUENCE [LARGE SCALE GENOMIC DNA]</scope>
    <source>
        <strain evidence="6 7">DHOD12</strain>
    </source>
</reference>
<dbReference type="Gene3D" id="3.40.190.10">
    <property type="entry name" value="Periplasmic binding protein-like II"/>
    <property type="match status" value="2"/>
</dbReference>
<dbReference type="Pfam" id="PF03466">
    <property type="entry name" value="LysR_substrate"/>
    <property type="match status" value="1"/>
</dbReference>
<comment type="similarity">
    <text evidence="1">Belongs to the LysR transcriptional regulatory family.</text>
</comment>
<dbReference type="Gene3D" id="1.10.10.10">
    <property type="entry name" value="Winged helix-like DNA-binding domain superfamily/Winged helix DNA-binding domain"/>
    <property type="match status" value="1"/>
</dbReference>
<dbReference type="CDD" id="cd08432">
    <property type="entry name" value="PBP2_GcdR_TrpI_HvrB_AmpR_like"/>
    <property type="match status" value="1"/>
</dbReference>
<accession>A0A4P8IZX7</accession>
<dbReference type="AlphaFoldDB" id="A0A4P8IZX7"/>
<evidence type="ECO:0000256" key="2">
    <source>
        <dbReference type="ARBA" id="ARBA00023015"/>
    </source>
</evidence>
<dbReference type="InterPro" id="IPR058163">
    <property type="entry name" value="LysR-type_TF_proteobact-type"/>
</dbReference>
<sequence>MPALNALKAFEVAGRTGSFTRAAELLNVTQSAVSRQVRQLEEQLEEPLLQRRHHHLELTAAGRVLLQALQQSFDKIELTVRSIQEKTHLNRLRVNAPPTFASRWLMPRLGRLREQHPELEISLTTRTQDSLAESSVLDCAIRFGNGEWEGLDNVLLMQERHVAVCAPALLARRQDQDGIDLNRFTLLHVLASDDQRYLTWQHWLKAAGIEGVDIQGGYEFDLLDHAIRAAVDGLGITIADRSMIARELASGQLTQVLNVHVDGHQSYWLVTRPEQTALPHLVQFKEWLQQEVWLAERNLEPSSPSREPLQARL</sequence>
<keyword evidence="2" id="KW-0805">Transcription regulation</keyword>
<protein>
    <submittedName>
        <fullName evidence="6">LysR family transcriptional regulator</fullName>
    </submittedName>
</protein>
<dbReference type="OrthoDB" id="8591238at2"/>
<evidence type="ECO:0000259" key="5">
    <source>
        <dbReference type="PROSITE" id="PS50931"/>
    </source>
</evidence>
<dbReference type="RefSeq" id="WP_137335635.1">
    <property type="nucleotide sequence ID" value="NZ_CP040078.1"/>
</dbReference>
<name>A0A4P8IZX7_9BURK</name>
<dbReference type="GO" id="GO:0003700">
    <property type="term" value="F:DNA-binding transcription factor activity"/>
    <property type="evidence" value="ECO:0007669"/>
    <property type="project" value="InterPro"/>
</dbReference>
<keyword evidence="4" id="KW-0804">Transcription</keyword>
<evidence type="ECO:0000313" key="7">
    <source>
        <dbReference type="Proteomes" id="UP000298656"/>
    </source>
</evidence>
<dbReference type="SUPFAM" id="SSF46785">
    <property type="entry name" value="Winged helix' DNA-binding domain"/>
    <property type="match status" value="1"/>
</dbReference>
<proteinExistence type="inferred from homology"/>
<evidence type="ECO:0000313" key="6">
    <source>
        <dbReference type="EMBL" id="QCP52864.1"/>
    </source>
</evidence>
<keyword evidence="3" id="KW-0238">DNA-binding</keyword>
<dbReference type="InterPro" id="IPR036390">
    <property type="entry name" value="WH_DNA-bd_sf"/>
</dbReference>
<dbReference type="FunFam" id="1.10.10.10:FF:000001">
    <property type="entry name" value="LysR family transcriptional regulator"/>
    <property type="match status" value="1"/>
</dbReference>
<dbReference type="PANTHER" id="PTHR30537:SF26">
    <property type="entry name" value="GLYCINE CLEAVAGE SYSTEM TRANSCRIPTIONAL ACTIVATOR"/>
    <property type="match status" value="1"/>
</dbReference>
<evidence type="ECO:0000256" key="4">
    <source>
        <dbReference type="ARBA" id="ARBA00023163"/>
    </source>
</evidence>
<dbReference type="KEGG" id="tvl:FAZ95_27510"/>
<keyword evidence="7" id="KW-1185">Reference proteome</keyword>
<dbReference type="GO" id="GO:0043565">
    <property type="term" value="F:sequence-specific DNA binding"/>
    <property type="evidence" value="ECO:0007669"/>
    <property type="project" value="TreeGrafter"/>
</dbReference>
<dbReference type="PRINTS" id="PR00039">
    <property type="entry name" value="HTHLYSR"/>
</dbReference>
<organism evidence="6 7">
    <name type="scientific">Trinickia violacea</name>
    <dbReference type="NCBI Taxonomy" id="2571746"/>
    <lineage>
        <taxon>Bacteria</taxon>
        <taxon>Pseudomonadati</taxon>
        <taxon>Pseudomonadota</taxon>
        <taxon>Betaproteobacteria</taxon>
        <taxon>Burkholderiales</taxon>
        <taxon>Burkholderiaceae</taxon>
        <taxon>Trinickia</taxon>
    </lineage>
</organism>